<proteinExistence type="inferred from homology"/>
<feature type="transmembrane region" description="Helical" evidence="7">
    <location>
        <begin position="121"/>
        <end position="140"/>
    </location>
</feature>
<keyword evidence="5 7" id="KW-1133">Transmembrane helix</keyword>
<comment type="similarity">
    <text evidence="2">Belongs to the UPF0719 family.</text>
</comment>
<keyword evidence="9" id="KW-1185">Reference proteome</keyword>
<dbReference type="EMBL" id="BJXJ01000009">
    <property type="protein sequence ID" value="GEM75151.1"/>
    <property type="molecule type" value="Genomic_DNA"/>
</dbReference>
<evidence type="ECO:0000313" key="8">
    <source>
        <dbReference type="EMBL" id="GEM75151.1"/>
    </source>
</evidence>
<name>A0A511QCX8_9VIBR</name>
<comment type="caution">
    <text evidence="8">The sequence shown here is derived from an EMBL/GenBank/DDBJ whole genome shotgun (WGS) entry which is preliminary data.</text>
</comment>
<dbReference type="OrthoDB" id="5573330at2"/>
<dbReference type="Pfam" id="PF03994">
    <property type="entry name" value="DUF350"/>
    <property type="match status" value="1"/>
</dbReference>
<protein>
    <submittedName>
        <fullName evidence="8">DUF350 domain-containing protein</fullName>
    </submittedName>
</protein>
<dbReference type="AlphaFoldDB" id="A0A511QCX8"/>
<accession>A0A511QCX8</accession>
<reference evidence="8 9" key="1">
    <citation type="submission" date="2019-07" db="EMBL/GenBank/DDBJ databases">
        <title>Whole genome shotgun sequence of Vibrio sagamiensis NBRC 104589.</title>
        <authorList>
            <person name="Hosoyama A."/>
            <person name="Uohara A."/>
            <person name="Ohji S."/>
            <person name="Ichikawa N."/>
        </authorList>
    </citation>
    <scope>NUCLEOTIDE SEQUENCE [LARGE SCALE GENOMIC DNA]</scope>
    <source>
        <strain evidence="8 9">NBRC 104589</strain>
    </source>
</reference>
<evidence type="ECO:0000256" key="5">
    <source>
        <dbReference type="ARBA" id="ARBA00022989"/>
    </source>
</evidence>
<dbReference type="PANTHER" id="PTHR40043">
    <property type="entry name" value="UPF0719 INNER MEMBRANE PROTEIN YJFL"/>
    <property type="match status" value="1"/>
</dbReference>
<evidence type="ECO:0000256" key="4">
    <source>
        <dbReference type="ARBA" id="ARBA00022692"/>
    </source>
</evidence>
<organism evidence="8 9">
    <name type="scientific">Vibrio sagamiensis NBRC 104589</name>
    <dbReference type="NCBI Taxonomy" id="1219064"/>
    <lineage>
        <taxon>Bacteria</taxon>
        <taxon>Pseudomonadati</taxon>
        <taxon>Pseudomonadota</taxon>
        <taxon>Gammaproteobacteria</taxon>
        <taxon>Vibrionales</taxon>
        <taxon>Vibrionaceae</taxon>
        <taxon>Vibrio</taxon>
    </lineage>
</organism>
<feature type="transmembrane region" description="Helical" evidence="7">
    <location>
        <begin position="12"/>
        <end position="35"/>
    </location>
</feature>
<evidence type="ECO:0000256" key="6">
    <source>
        <dbReference type="ARBA" id="ARBA00023136"/>
    </source>
</evidence>
<feature type="transmembrane region" description="Helical" evidence="7">
    <location>
        <begin position="55"/>
        <end position="74"/>
    </location>
</feature>
<evidence type="ECO:0000256" key="7">
    <source>
        <dbReference type="SAM" id="Phobius"/>
    </source>
</evidence>
<feature type="transmembrane region" description="Helical" evidence="7">
    <location>
        <begin position="81"/>
        <end position="101"/>
    </location>
</feature>
<keyword evidence="3" id="KW-1003">Cell membrane</keyword>
<sequence length="141" mass="15458">MLESHEFELLRCIGNVISFCAYLGLFTLLLSAFFYSYTKFTSLDEWSLIKQNNEAAAIAFSGATLGFVIALTTAFKVSISIVDFILWGSLAILVQCVNFQVVHFTIPNLTADLQKGYKAKAIFLASTSLSAGLMNAAALFY</sequence>
<evidence type="ECO:0000256" key="3">
    <source>
        <dbReference type="ARBA" id="ARBA00022475"/>
    </source>
</evidence>
<dbReference type="PANTHER" id="PTHR40043:SF1">
    <property type="entry name" value="UPF0719 INNER MEMBRANE PROTEIN YJFL"/>
    <property type="match status" value="1"/>
</dbReference>
<keyword evidence="6 7" id="KW-0472">Membrane</keyword>
<dbReference type="RefSeq" id="WP_050567419.1">
    <property type="nucleotide sequence ID" value="NZ_BAOJ01000126.1"/>
</dbReference>
<evidence type="ECO:0000256" key="2">
    <source>
        <dbReference type="ARBA" id="ARBA00005779"/>
    </source>
</evidence>
<comment type="subcellular location">
    <subcellularLocation>
        <location evidence="1">Cell membrane</location>
        <topology evidence="1">Multi-pass membrane protein</topology>
    </subcellularLocation>
</comment>
<dbReference type="Proteomes" id="UP000321922">
    <property type="component" value="Unassembled WGS sequence"/>
</dbReference>
<keyword evidence="4 7" id="KW-0812">Transmembrane</keyword>
<evidence type="ECO:0000256" key="1">
    <source>
        <dbReference type="ARBA" id="ARBA00004651"/>
    </source>
</evidence>
<dbReference type="GO" id="GO:0005886">
    <property type="term" value="C:plasma membrane"/>
    <property type="evidence" value="ECO:0007669"/>
    <property type="project" value="UniProtKB-SubCell"/>
</dbReference>
<dbReference type="InterPro" id="IPR007140">
    <property type="entry name" value="DUF350"/>
</dbReference>
<evidence type="ECO:0000313" key="9">
    <source>
        <dbReference type="Proteomes" id="UP000321922"/>
    </source>
</evidence>
<gene>
    <name evidence="8" type="ORF">VSA01S_12630</name>
</gene>